<organism evidence="6 7">
    <name type="scientific">Deinococcus navajonensis</name>
    <dbReference type="NCBI Taxonomy" id="309884"/>
    <lineage>
        <taxon>Bacteria</taxon>
        <taxon>Thermotogati</taxon>
        <taxon>Deinococcota</taxon>
        <taxon>Deinococci</taxon>
        <taxon>Deinococcales</taxon>
        <taxon>Deinococcaceae</taxon>
        <taxon>Deinococcus</taxon>
    </lineage>
</organism>
<dbReference type="SUPFAM" id="SSF52738">
    <property type="entry name" value="Methylesterase CheB, C-terminal domain"/>
    <property type="match status" value="1"/>
</dbReference>
<comment type="catalytic activity">
    <reaction evidence="3">
        <text>[protein]-L-glutamate 5-O-methyl ester + H2O = L-glutamyl-[protein] + methanol + H(+)</text>
        <dbReference type="Rhea" id="RHEA:23236"/>
        <dbReference type="Rhea" id="RHEA-COMP:10208"/>
        <dbReference type="Rhea" id="RHEA-COMP:10311"/>
        <dbReference type="ChEBI" id="CHEBI:15377"/>
        <dbReference type="ChEBI" id="CHEBI:15378"/>
        <dbReference type="ChEBI" id="CHEBI:17790"/>
        <dbReference type="ChEBI" id="CHEBI:29973"/>
        <dbReference type="ChEBI" id="CHEBI:82795"/>
        <dbReference type="EC" id="3.1.1.61"/>
    </reaction>
</comment>
<gene>
    <name evidence="6" type="ORF">ACFOZ9_10105</name>
</gene>
<evidence type="ECO:0000256" key="3">
    <source>
        <dbReference type="ARBA" id="ARBA00048267"/>
    </source>
</evidence>
<dbReference type="Pfam" id="PF01339">
    <property type="entry name" value="CheB_methylest"/>
    <property type="match status" value="1"/>
</dbReference>
<dbReference type="RefSeq" id="WP_380039160.1">
    <property type="nucleotide sequence ID" value="NZ_JBHSEH010000009.1"/>
</dbReference>
<reference evidence="7" key="1">
    <citation type="journal article" date="2019" name="Int. J. Syst. Evol. Microbiol.">
        <title>The Global Catalogue of Microorganisms (GCM) 10K type strain sequencing project: providing services to taxonomists for standard genome sequencing and annotation.</title>
        <authorList>
            <consortium name="The Broad Institute Genomics Platform"/>
            <consortium name="The Broad Institute Genome Sequencing Center for Infectious Disease"/>
            <person name="Wu L."/>
            <person name="Ma J."/>
        </authorList>
    </citation>
    <scope>NUCLEOTIDE SEQUENCE [LARGE SCALE GENOMIC DNA]</scope>
    <source>
        <strain evidence="7">CCUG 56029</strain>
    </source>
</reference>
<feature type="active site" evidence="4">
    <location>
        <position position="132"/>
    </location>
</feature>
<keyword evidence="4" id="KW-0145">Chemotaxis</keyword>
<evidence type="ECO:0000259" key="5">
    <source>
        <dbReference type="PROSITE" id="PS50122"/>
    </source>
</evidence>
<evidence type="ECO:0000313" key="7">
    <source>
        <dbReference type="Proteomes" id="UP001595998"/>
    </source>
</evidence>
<evidence type="ECO:0000256" key="1">
    <source>
        <dbReference type="ARBA" id="ARBA00022801"/>
    </source>
</evidence>
<dbReference type="PANTHER" id="PTHR42872:SF6">
    <property type="entry name" value="PROTEIN-GLUTAMATE METHYLESTERASE_PROTEIN-GLUTAMINE GLUTAMINASE"/>
    <property type="match status" value="1"/>
</dbReference>
<dbReference type="PIRSF" id="PIRSF036461">
    <property type="entry name" value="Chmtx_methlestr"/>
    <property type="match status" value="1"/>
</dbReference>
<evidence type="ECO:0000256" key="2">
    <source>
        <dbReference type="ARBA" id="ARBA00039140"/>
    </source>
</evidence>
<dbReference type="EC" id="3.1.1.61" evidence="2"/>
<dbReference type="Gene3D" id="3.40.50.180">
    <property type="entry name" value="Methylesterase CheB, C-terminal domain"/>
    <property type="match status" value="1"/>
</dbReference>
<dbReference type="CDD" id="cd16433">
    <property type="entry name" value="CheB"/>
    <property type="match status" value="1"/>
</dbReference>
<dbReference type="InterPro" id="IPR011247">
    <property type="entry name" value="Chemotax_prot-Glu_Me-esterase"/>
</dbReference>
<dbReference type="PANTHER" id="PTHR42872">
    <property type="entry name" value="PROTEIN-GLUTAMATE METHYLESTERASE/PROTEIN-GLUTAMINE GLUTAMINASE"/>
    <property type="match status" value="1"/>
</dbReference>
<keyword evidence="7" id="KW-1185">Reference proteome</keyword>
<accession>A0ABV8XPW8</accession>
<comment type="caution">
    <text evidence="6">The sequence shown here is derived from an EMBL/GenBank/DDBJ whole genome shotgun (WGS) entry which is preliminary data.</text>
</comment>
<feature type="domain" description="CheB-type methylesterase" evidence="5">
    <location>
        <begin position="1"/>
        <end position="190"/>
    </location>
</feature>
<dbReference type="PROSITE" id="PS50122">
    <property type="entry name" value="CHEB"/>
    <property type="match status" value="1"/>
</dbReference>
<dbReference type="InterPro" id="IPR000673">
    <property type="entry name" value="Sig_transdc_resp-reg_Me-estase"/>
</dbReference>
<protein>
    <recommendedName>
        <fullName evidence="2">protein-glutamate methylesterase</fullName>
        <ecNumber evidence="2">3.1.1.61</ecNumber>
    </recommendedName>
</protein>
<proteinExistence type="predicted"/>
<feature type="active site" evidence="4">
    <location>
        <position position="40"/>
    </location>
</feature>
<dbReference type="Proteomes" id="UP001595998">
    <property type="component" value="Unassembled WGS sequence"/>
</dbReference>
<name>A0ABV8XPW8_9DEIO</name>
<dbReference type="InterPro" id="IPR035909">
    <property type="entry name" value="CheB_C"/>
</dbReference>
<sequence length="347" mass="37467">MNTAVPVVVVGASAGGVTALSALCAGLPAHFPAAVLVVLHIAADAPSLLPNILGRAGPLPAHHPVSGEPLRPGHIYVAPPDYHLLVEPGGVTLTRGPKENRSRPSVDALFRSAAYTYGPRVIGVILSGMLDDGVSGLYTIKRRGGQAVVQRPEEAEYDSMPATALREVEVDHVVSAHEMGALLTRLVTQNFFPPEDNTMTHDEERRLDVEVAINREDSAFREGVTALGRPSLLTCPECQGALVQIDEGPLLRFRCHTGHGYTASTLLSEVSKSVEEKAYQVLRTMEEEVMLLQRLGQQHEKAGRPDEAQGFYTKAREVMASTDGIRALAMSNQRLSTESILMQRSED</sequence>
<dbReference type="EMBL" id="JBHSEH010000009">
    <property type="protein sequence ID" value="MFC4426567.1"/>
    <property type="molecule type" value="Genomic_DNA"/>
</dbReference>
<evidence type="ECO:0000313" key="6">
    <source>
        <dbReference type="EMBL" id="MFC4426567.1"/>
    </source>
</evidence>
<feature type="active site" evidence="4">
    <location>
        <position position="13"/>
    </location>
</feature>
<evidence type="ECO:0000256" key="4">
    <source>
        <dbReference type="PROSITE-ProRule" id="PRU00050"/>
    </source>
</evidence>
<keyword evidence="1 4" id="KW-0378">Hydrolase</keyword>